<evidence type="ECO:0000256" key="1">
    <source>
        <dbReference type="SAM" id="MobiDB-lite"/>
    </source>
</evidence>
<accession>A0A497X3J4</accession>
<evidence type="ECO:0000313" key="3">
    <source>
        <dbReference type="Proteomes" id="UP000269157"/>
    </source>
</evidence>
<protein>
    <submittedName>
        <fullName evidence="2">Uncharacterized protein</fullName>
    </submittedName>
</protein>
<name>A0A497X3J4_9RHOB</name>
<feature type="region of interest" description="Disordered" evidence="1">
    <location>
        <begin position="25"/>
        <end position="56"/>
    </location>
</feature>
<gene>
    <name evidence="2" type="ORF">BCF46_1339</name>
</gene>
<comment type="caution">
    <text evidence="2">The sequence shown here is derived from an EMBL/GenBank/DDBJ whole genome shotgun (WGS) entry which is preliminary data.</text>
</comment>
<feature type="region of interest" description="Disordered" evidence="1">
    <location>
        <begin position="1"/>
        <end position="20"/>
    </location>
</feature>
<keyword evidence="3" id="KW-1185">Reference proteome</keyword>
<dbReference type="EMBL" id="RCCE01000002">
    <property type="protein sequence ID" value="RLJ59193.1"/>
    <property type="molecule type" value="Genomic_DNA"/>
</dbReference>
<dbReference type="Proteomes" id="UP000269157">
    <property type="component" value="Unassembled WGS sequence"/>
</dbReference>
<dbReference type="RefSeq" id="WP_170157878.1">
    <property type="nucleotide sequence ID" value="NZ_RCCE01000002.1"/>
</dbReference>
<proteinExistence type="predicted"/>
<organism evidence="2 3">
    <name type="scientific">Litoreibacter meonggei</name>
    <dbReference type="NCBI Taxonomy" id="1049199"/>
    <lineage>
        <taxon>Bacteria</taxon>
        <taxon>Pseudomonadati</taxon>
        <taxon>Pseudomonadota</taxon>
        <taxon>Alphaproteobacteria</taxon>
        <taxon>Rhodobacterales</taxon>
        <taxon>Roseobacteraceae</taxon>
        <taxon>Litoreibacter</taxon>
    </lineage>
</organism>
<reference evidence="2 3" key="1">
    <citation type="submission" date="2018-10" db="EMBL/GenBank/DDBJ databases">
        <title>Genomic Encyclopedia of Archaeal and Bacterial Type Strains, Phase II (KMG-II): from individual species to whole genera.</title>
        <authorList>
            <person name="Goeker M."/>
        </authorList>
    </citation>
    <scope>NUCLEOTIDE SEQUENCE [LARGE SCALE GENOMIC DNA]</scope>
    <source>
        <strain evidence="2 3">DSM 29466</strain>
    </source>
</reference>
<sequence length="56" mass="6305">MSDRTSHKDTPKPQHHAQIREARLKAALKANMGRRKQQARARKTPGNTGDNETKGQ</sequence>
<evidence type="ECO:0000313" key="2">
    <source>
        <dbReference type="EMBL" id="RLJ59193.1"/>
    </source>
</evidence>
<dbReference type="AlphaFoldDB" id="A0A497X3J4"/>
<feature type="compositionally biased region" description="Basic residues" evidence="1">
    <location>
        <begin position="32"/>
        <end position="43"/>
    </location>
</feature>